<dbReference type="PANTHER" id="PTHR43685">
    <property type="entry name" value="GLYCOSYLTRANSFERASE"/>
    <property type="match status" value="1"/>
</dbReference>
<dbReference type="InterPro" id="IPR001173">
    <property type="entry name" value="Glyco_trans_2-like"/>
</dbReference>
<dbReference type="InterPro" id="IPR050834">
    <property type="entry name" value="Glycosyltransf_2"/>
</dbReference>
<dbReference type="CDD" id="cd06420">
    <property type="entry name" value="GT2_Chondriotin_Pol_N"/>
    <property type="match status" value="1"/>
</dbReference>
<name>A0A4R1B2S1_9PROT</name>
<dbReference type="Pfam" id="PF00535">
    <property type="entry name" value="Glycos_transf_2"/>
    <property type="match status" value="1"/>
</dbReference>
<comment type="caution">
    <text evidence="4">The sequence shown here is derived from an EMBL/GenBank/DDBJ whole genome shotgun (WGS) entry which is preliminary data.</text>
</comment>
<dbReference type="OrthoDB" id="9802649at2"/>
<dbReference type="InterPro" id="IPR029044">
    <property type="entry name" value="Nucleotide-diphossugar_trans"/>
</dbReference>
<organism evidence="4 5">
    <name type="scientific">Parasulfuritortus cantonensis</name>
    <dbReference type="NCBI Taxonomy" id="2528202"/>
    <lineage>
        <taxon>Bacteria</taxon>
        <taxon>Pseudomonadati</taxon>
        <taxon>Pseudomonadota</taxon>
        <taxon>Betaproteobacteria</taxon>
        <taxon>Nitrosomonadales</taxon>
        <taxon>Thiobacillaceae</taxon>
        <taxon>Parasulfuritortus</taxon>
    </lineage>
</organism>
<dbReference type="PANTHER" id="PTHR43685:SF3">
    <property type="entry name" value="SLR2126 PROTEIN"/>
    <property type="match status" value="1"/>
</dbReference>
<dbReference type="InterPro" id="IPR027791">
    <property type="entry name" value="Galactosyl_T_C"/>
</dbReference>
<feature type="domain" description="Galactosyltransferase C-terminal" evidence="3">
    <location>
        <begin position="172"/>
        <end position="231"/>
    </location>
</feature>
<dbReference type="GO" id="GO:0016740">
    <property type="term" value="F:transferase activity"/>
    <property type="evidence" value="ECO:0007669"/>
    <property type="project" value="UniProtKB-KW"/>
</dbReference>
<dbReference type="SUPFAM" id="SSF53448">
    <property type="entry name" value="Nucleotide-diphospho-sugar transferases"/>
    <property type="match status" value="1"/>
</dbReference>
<proteinExistence type="predicted"/>
<dbReference type="EMBL" id="SJZB01000049">
    <property type="protein sequence ID" value="TCJ11750.1"/>
    <property type="molecule type" value="Genomic_DNA"/>
</dbReference>
<sequence>MPAGLRLSLCISTYNWPAALDLVLASVARQTVLPREVIVTDDGSGPDTAALIARWRARFPVPLVHVWQADTGFRLARARNLAVLAATGDYLVFLDGDMVLHPCFVGDHKRAAARGAYVQDVRAKAGKGLTRRLLEHQLLWPGFFAADIRGRRHLLHSHLLSHYRRQATRSLQNVTGSNMAFWKEDLLRVNGFNEAMEGWGMEDKELVIRLRNSGCRVRLLKYAGIAMHLYHPSRRAPEESNPNRFHLDKAKAGATWCEFGLDRHTGEDFRVADGAERGARASANTRQEAATCC</sequence>
<evidence type="ECO:0000259" key="3">
    <source>
        <dbReference type="Pfam" id="PF02709"/>
    </source>
</evidence>
<accession>A0A4R1B2S1</accession>
<evidence type="ECO:0000313" key="5">
    <source>
        <dbReference type="Proteomes" id="UP000295443"/>
    </source>
</evidence>
<evidence type="ECO:0000313" key="4">
    <source>
        <dbReference type="EMBL" id="TCJ11750.1"/>
    </source>
</evidence>
<dbReference type="Proteomes" id="UP000295443">
    <property type="component" value="Unassembled WGS sequence"/>
</dbReference>
<gene>
    <name evidence="4" type="ORF">EZJ19_13905</name>
</gene>
<dbReference type="RefSeq" id="WP_131448595.1">
    <property type="nucleotide sequence ID" value="NZ_SJZB01000049.1"/>
</dbReference>
<keyword evidence="1 4" id="KW-0808">Transferase</keyword>
<dbReference type="AlphaFoldDB" id="A0A4R1B2S1"/>
<evidence type="ECO:0000259" key="2">
    <source>
        <dbReference type="Pfam" id="PF00535"/>
    </source>
</evidence>
<reference evidence="4 5" key="1">
    <citation type="submission" date="2019-03" db="EMBL/GenBank/DDBJ databases">
        <title>Genome sequence of Thiobacillaceae bacterium LSR1, a sulfur-oxidizing bacterium isolated from freshwater sediment.</title>
        <authorList>
            <person name="Li S."/>
        </authorList>
    </citation>
    <scope>NUCLEOTIDE SEQUENCE [LARGE SCALE GENOMIC DNA]</scope>
    <source>
        <strain evidence="4 5">LSR1</strain>
    </source>
</reference>
<feature type="domain" description="Glycosyltransferase 2-like" evidence="2">
    <location>
        <begin position="8"/>
        <end position="146"/>
    </location>
</feature>
<dbReference type="Gene3D" id="3.90.550.10">
    <property type="entry name" value="Spore Coat Polysaccharide Biosynthesis Protein SpsA, Chain A"/>
    <property type="match status" value="1"/>
</dbReference>
<keyword evidence="5" id="KW-1185">Reference proteome</keyword>
<evidence type="ECO:0000256" key="1">
    <source>
        <dbReference type="ARBA" id="ARBA00022679"/>
    </source>
</evidence>
<dbReference type="Pfam" id="PF02709">
    <property type="entry name" value="Glyco_transf_7C"/>
    <property type="match status" value="1"/>
</dbReference>
<protein>
    <submittedName>
        <fullName evidence="4">Glycosyltransferase</fullName>
    </submittedName>
</protein>